<evidence type="ECO:0000313" key="2">
    <source>
        <dbReference type="Proteomes" id="UP001156694"/>
    </source>
</evidence>
<accession>A0ABQ5VT70</accession>
<organism evidence="1 2">
    <name type="scientific">Amylibacter marinus</name>
    <dbReference type="NCBI Taxonomy" id="1475483"/>
    <lineage>
        <taxon>Bacteria</taxon>
        <taxon>Pseudomonadati</taxon>
        <taxon>Pseudomonadota</taxon>
        <taxon>Alphaproteobacteria</taxon>
        <taxon>Rhodobacterales</taxon>
        <taxon>Paracoccaceae</taxon>
        <taxon>Amylibacter</taxon>
    </lineage>
</organism>
<proteinExistence type="predicted"/>
<dbReference type="Pfam" id="PF04402">
    <property type="entry name" value="SIMPL"/>
    <property type="match status" value="1"/>
</dbReference>
<evidence type="ECO:0000313" key="1">
    <source>
        <dbReference type="EMBL" id="GLQ34625.1"/>
    </source>
</evidence>
<name>A0ABQ5VT70_9RHOB</name>
<dbReference type="InterPro" id="IPR007497">
    <property type="entry name" value="SIMPL/DUF541"/>
</dbReference>
<protein>
    <submittedName>
        <fullName evidence="1">SIMPL domain-containing protein</fullName>
    </submittedName>
</protein>
<dbReference type="Proteomes" id="UP001156694">
    <property type="component" value="Unassembled WGS sequence"/>
</dbReference>
<dbReference type="EMBL" id="BSNN01000002">
    <property type="protein sequence ID" value="GLQ34625.1"/>
    <property type="molecule type" value="Genomic_DNA"/>
</dbReference>
<dbReference type="PANTHER" id="PTHR34387">
    <property type="entry name" value="SLR1258 PROTEIN"/>
    <property type="match status" value="1"/>
</dbReference>
<dbReference type="InterPro" id="IPR052022">
    <property type="entry name" value="26kDa_periplasmic_antigen"/>
</dbReference>
<dbReference type="PANTHER" id="PTHR34387:SF1">
    <property type="entry name" value="PERIPLASMIC IMMUNOGENIC PROTEIN"/>
    <property type="match status" value="1"/>
</dbReference>
<comment type="caution">
    <text evidence="1">The sequence shown here is derived from an EMBL/GenBank/DDBJ whole genome shotgun (WGS) entry which is preliminary data.</text>
</comment>
<keyword evidence="2" id="KW-1185">Reference proteome</keyword>
<reference evidence="2" key="1">
    <citation type="journal article" date="2019" name="Int. J. Syst. Evol. Microbiol.">
        <title>The Global Catalogue of Microorganisms (GCM) 10K type strain sequencing project: providing services to taxonomists for standard genome sequencing and annotation.</title>
        <authorList>
            <consortium name="The Broad Institute Genomics Platform"/>
            <consortium name="The Broad Institute Genome Sequencing Center for Infectious Disease"/>
            <person name="Wu L."/>
            <person name="Ma J."/>
        </authorList>
    </citation>
    <scope>NUCLEOTIDE SEQUENCE [LARGE SCALE GENOMIC DNA]</scope>
    <source>
        <strain evidence="2">NBRC 110140</strain>
    </source>
</reference>
<gene>
    <name evidence="1" type="ORF">GCM10007939_09080</name>
</gene>
<dbReference type="RefSeq" id="WP_284376509.1">
    <property type="nucleotide sequence ID" value="NZ_BSNN01000002.1"/>
</dbReference>
<dbReference type="Gene3D" id="3.30.110.170">
    <property type="entry name" value="Protein of unknown function (DUF541), domain 1"/>
    <property type="match status" value="1"/>
</dbReference>
<sequence>MRLYFYIFLSLITLITPARGEGDNRITVMGRGVVSAIPDMALINLGVISTAPSANEAMMQNSAKMQGVLDALTSANIAPSDIQTTQINLHPQWERRQNNTQQPKITGYQAQNAVVVQLRNIANIGPLLDVLIKSGANSMNGISFAMQDTEKQMDMARRQAVSDAQRRANLYADAAGLKLGRVISVSEVARGPSGALRAMGRAASVESVPIQAGSLDFSAQITVVYAVLP</sequence>
<dbReference type="Gene3D" id="3.30.70.2970">
    <property type="entry name" value="Protein of unknown function (DUF541), domain 2"/>
    <property type="match status" value="1"/>
</dbReference>